<sequence>MRRAPTTRTRPTGWMT</sequence>
<dbReference type="AlphaFoldDB" id="A0A1I8GND1"/>
<dbReference type="Proteomes" id="UP000095280">
    <property type="component" value="Unplaced"/>
</dbReference>
<dbReference type="WBParaSite" id="maker-uti_cns_0002586-snap-gene-0.24-mRNA-1">
    <property type="protein sequence ID" value="maker-uti_cns_0002586-snap-gene-0.24-mRNA-1"/>
    <property type="gene ID" value="maker-uti_cns_0002586-snap-gene-0.24"/>
</dbReference>
<keyword evidence="1" id="KW-1185">Reference proteome</keyword>
<evidence type="ECO:0000313" key="1">
    <source>
        <dbReference type="Proteomes" id="UP000095280"/>
    </source>
</evidence>
<proteinExistence type="predicted"/>
<protein>
    <submittedName>
        <fullName evidence="2">Uncharacterized protein</fullName>
    </submittedName>
</protein>
<accession>A0A1I8GND1</accession>
<evidence type="ECO:0000313" key="2">
    <source>
        <dbReference type="WBParaSite" id="maker-uti_cns_0002586-snap-gene-0.24-mRNA-1"/>
    </source>
</evidence>
<reference evidence="2" key="1">
    <citation type="submission" date="2016-11" db="UniProtKB">
        <authorList>
            <consortium name="WormBaseParasite"/>
        </authorList>
    </citation>
    <scope>IDENTIFICATION</scope>
</reference>
<organism evidence="1 2">
    <name type="scientific">Macrostomum lignano</name>
    <dbReference type="NCBI Taxonomy" id="282301"/>
    <lineage>
        <taxon>Eukaryota</taxon>
        <taxon>Metazoa</taxon>
        <taxon>Spiralia</taxon>
        <taxon>Lophotrochozoa</taxon>
        <taxon>Platyhelminthes</taxon>
        <taxon>Rhabditophora</taxon>
        <taxon>Macrostomorpha</taxon>
        <taxon>Macrostomida</taxon>
        <taxon>Macrostomidae</taxon>
        <taxon>Macrostomum</taxon>
    </lineage>
</organism>
<name>A0A1I8GND1_9PLAT</name>